<dbReference type="InterPro" id="IPR015876">
    <property type="entry name" value="Acyl-CoA_DS"/>
</dbReference>
<keyword evidence="11" id="KW-0275">Fatty acid biosynthesis</keyword>
<dbReference type="InterPro" id="IPR005804">
    <property type="entry name" value="FA_desaturase_dom"/>
</dbReference>
<evidence type="ECO:0000259" key="13">
    <source>
        <dbReference type="Pfam" id="PF00487"/>
    </source>
</evidence>
<evidence type="ECO:0000313" key="15">
    <source>
        <dbReference type="Proteomes" id="UP001065322"/>
    </source>
</evidence>
<evidence type="ECO:0000256" key="5">
    <source>
        <dbReference type="ARBA" id="ARBA00022832"/>
    </source>
</evidence>
<dbReference type="PRINTS" id="PR00075">
    <property type="entry name" value="FACDDSATRASE"/>
</dbReference>
<dbReference type="EMBL" id="CP054475">
    <property type="protein sequence ID" value="UXD88472.1"/>
    <property type="molecule type" value="Genomic_DNA"/>
</dbReference>
<evidence type="ECO:0000256" key="10">
    <source>
        <dbReference type="ARBA" id="ARBA00023136"/>
    </source>
</evidence>
<dbReference type="Pfam" id="PF00487">
    <property type="entry name" value="FA_desaturase"/>
    <property type="match status" value="1"/>
</dbReference>
<keyword evidence="8" id="KW-0408">Iron</keyword>
<comment type="subcellular location">
    <subcellularLocation>
        <location evidence="1">Membrane</location>
        <topology evidence="1">Multi-pass membrane protein</topology>
    </subcellularLocation>
</comment>
<feature type="transmembrane region" description="Helical" evidence="12">
    <location>
        <begin position="215"/>
        <end position="237"/>
    </location>
</feature>
<sequence length="330" mass="38644">MTNKDASGSEQLPNRSALRTNIIRWFDSEISSNEDMSSTEFNWLRVMPFIILHLLCLLAFFLPVSTTAITFCFVLYWLRLFAITAFYHRYFSHRAYKTNRFWQFIFALLGNMAAQRGPLWWAAHHRAHHQHADTDEDLHSPVKRGFWWSHLGWFTCDASFRTQHHRIKDFSRFPELRWLNRYDSFAPLLLIALLFIAGEWLAAAAPELNTNGLQLVVWGFFISTVLLFHSTVTINSLGHIWGKKRFQTKDESRNNAFLALLTLGEGWHNNHHRWAVSARQGFYWWELDITYLILKMMSWVGIVHDLNPVPAHVLAEGRFPAQHKTAEKSS</sequence>
<evidence type="ECO:0000256" key="4">
    <source>
        <dbReference type="ARBA" id="ARBA00022692"/>
    </source>
</evidence>
<evidence type="ECO:0000256" key="11">
    <source>
        <dbReference type="ARBA" id="ARBA00023160"/>
    </source>
</evidence>
<protein>
    <submittedName>
        <fullName evidence="14">Acyl-CoA desaturase</fullName>
    </submittedName>
</protein>
<dbReference type="PANTHER" id="PTHR11351">
    <property type="entry name" value="ACYL-COA DESATURASE"/>
    <property type="match status" value="1"/>
</dbReference>
<organism evidence="14 15">
    <name type="scientific">Thalassolituus hydrocarboniclasticus</name>
    <dbReference type="NCBI Taxonomy" id="2742796"/>
    <lineage>
        <taxon>Bacteria</taxon>
        <taxon>Pseudomonadati</taxon>
        <taxon>Pseudomonadota</taxon>
        <taxon>Gammaproteobacteria</taxon>
        <taxon>Oceanospirillales</taxon>
        <taxon>Oceanospirillaceae</taxon>
        <taxon>Thalassolituus</taxon>
    </lineage>
</organism>
<evidence type="ECO:0000256" key="8">
    <source>
        <dbReference type="ARBA" id="ARBA00023004"/>
    </source>
</evidence>
<dbReference type="PANTHER" id="PTHR11351:SF31">
    <property type="entry name" value="DESATURASE 1, ISOFORM A-RELATED"/>
    <property type="match status" value="1"/>
</dbReference>
<reference evidence="15" key="1">
    <citation type="submission" date="2020-06" db="EMBL/GenBank/DDBJ databases">
        <title>Thalassolituus marinus alknpb1M-1, a hydrocarbon-degrading bacterium isolated from the deep-sea overlying water using an in-situ strategy from the South China Sea basin.</title>
        <authorList>
            <person name="Dong C."/>
            <person name="Chen Y."/>
            <person name="Shao Z."/>
        </authorList>
    </citation>
    <scope>NUCLEOTIDE SEQUENCE [LARGE SCALE GENOMIC DNA]</scope>
    <source>
        <strain evidence="15">alknpb1M-1</strain>
    </source>
</reference>
<dbReference type="CDD" id="cd03505">
    <property type="entry name" value="Delta9-FADS-like"/>
    <property type="match status" value="1"/>
</dbReference>
<comment type="similarity">
    <text evidence="2">Belongs to the fatty acid desaturase type 2 family.</text>
</comment>
<keyword evidence="4 12" id="KW-0812">Transmembrane</keyword>
<feature type="transmembrane region" description="Helical" evidence="12">
    <location>
        <begin position="185"/>
        <end position="203"/>
    </location>
</feature>
<name>A0ABY6ACG9_9GAMM</name>
<feature type="transmembrane region" description="Helical" evidence="12">
    <location>
        <begin position="68"/>
        <end position="87"/>
    </location>
</feature>
<dbReference type="Proteomes" id="UP001065322">
    <property type="component" value="Chromosome"/>
</dbReference>
<evidence type="ECO:0000256" key="3">
    <source>
        <dbReference type="ARBA" id="ARBA00022516"/>
    </source>
</evidence>
<keyword evidence="5" id="KW-0276">Fatty acid metabolism</keyword>
<evidence type="ECO:0000256" key="6">
    <source>
        <dbReference type="ARBA" id="ARBA00022989"/>
    </source>
</evidence>
<evidence type="ECO:0000256" key="7">
    <source>
        <dbReference type="ARBA" id="ARBA00023002"/>
    </source>
</evidence>
<evidence type="ECO:0000313" key="14">
    <source>
        <dbReference type="EMBL" id="UXD88472.1"/>
    </source>
</evidence>
<accession>A0ABY6ACG9</accession>
<evidence type="ECO:0000256" key="1">
    <source>
        <dbReference type="ARBA" id="ARBA00004141"/>
    </source>
</evidence>
<keyword evidence="6 12" id="KW-1133">Transmembrane helix</keyword>
<feature type="transmembrane region" description="Helical" evidence="12">
    <location>
        <begin position="43"/>
        <end position="62"/>
    </location>
</feature>
<evidence type="ECO:0000256" key="12">
    <source>
        <dbReference type="SAM" id="Phobius"/>
    </source>
</evidence>
<keyword evidence="9" id="KW-0443">Lipid metabolism</keyword>
<keyword evidence="15" id="KW-1185">Reference proteome</keyword>
<evidence type="ECO:0000256" key="2">
    <source>
        <dbReference type="ARBA" id="ARBA00008749"/>
    </source>
</evidence>
<keyword evidence="3" id="KW-0444">Lipid biosynthesis</keyword>
<gene>
    <name evidence="14" type="ORF">HUF19_14015</name>
</gene>
<proteinExistence type="inferred from homology"/>
<evidence type="ECO:0000256" key="9">
    <source>
        <dbReference type="ARBA" id="ARBA00023098"/>
    </source>
</evidence>
<keyword evidence="10 12" id="KW-0472">Membrane</keyword>
<feature type="domain" description="Fatty acid desaturase" evidence="13">
    <location>
        <begin position="69"/>
        <end position="291"/>
    </location>
</feature>
<keyword evidence="7" id="KW-0560">Oxidoreductase</keyword>